<evidence type="ECO:0000313" key="2">
    <source>
        <dbReference type="Proteomes" id="UP001057561"/>
    </source>
</evidence>
<dbReference type="EMBL" id="CP099464">
    <property type="protein sequence ID" value="UUO14572.1"/>
    <property type="molecule type" value="Genomic_DNA"/>
</dbReference>
<name>A0ABY5LRK7_9CYAN</name>
<dbReference type="Proteomes" id="UP001057561">
    <property type="component" value="Chromosome"/>
</dbReference>
<organism evidence="1 2">
    <name type="scientific">Dolichospermum heterosporum TAC447</name>
    <dbReference type="NCBI Taxonomy" id="747523"/>
    <lineage>
        <taxon>Bacteria</taxon>
        <taxon>Bacillati</taxon>
        <taxon>Cyanobacteriota</taxon>
        <taxon>Cyanophyceae</taxon>
        <taxon>Nostocales</taxon>
        <taxon>Aphanizomenonaceae</taxon>
        <taxon>Dolichospermum</taxon>
        <taxon>Dolichospermum heterosporum</taxon>
    </lineage>
</organism>
<protein>
    <submittedName>
        <fullName evidence="1">Uncharacterized protein</fullName>
    </submittedName>
</protein>
<reference evidence="1" key="1">
    <citation type="submission" date="2022-06" db="EMBL/GenBank/DDBJ databases">
        <title>Nostosin G and Spiroidesin B from the Cyanobacterium Dolichospermum sp. NIES-1697.</title>
        <authorList>
            <person name="Phan C.-S."/>
            <person name="Mehjabin J.J."/>
            <person name="Anas A.R.J."/>
            <person name="Hayasaka M."/>
            <person name="Onoki R."/>
            <person name="Wang J."/>
            <person name="Umezawa T."/>
            <person name="Washio K."/>
            <person name="Morikawa M."/>
            <person name="Okino T."/>
        </authorList>
    </citation>
    <scope>NUCLEOTIDE SEQUENCE</scope>
    <source>
        <strain evidence="1">NIES-1697</strain>
    </source>
</reference>
<sequence>MDKVFLLPGNKSAHSPENHVHYLYNLETVKTEMLNINLYWTARRKTDGRESENLSCRR</sequence>
<evidence type="ECO:0000313" key="1">
    <source>
        <dbReference type="EMBL" id="UUO14572.1"/>
    </source>
</evidence>
<accession>A0ABY5LRK7</accession>
<gene>
    <name evidence="1" type="ORF">NG743_21465</name>
</gene>
<proteinExistence type="predicted"/>
<dbReference type="RefSeq" id="WP_257120865.1">
    <property type="nucleotide sequence ID" value="NZ_CP099464.1"/>
</dbReference>
<keyword evidence="2" id="KW-1185">Reference proteome</keyword>